<evidence type="ECO:0000256" key="13">
    <source>
        <dbReference type="SAM" id="MobiDB-lite"/>
    </source>
</evidence>
<evidence type="ECO:0000256" key="3">
    <source>
        <dbReference type="ARBA" id="ARBA00004651"/>
    </source>
</evidence>
<evidence type="ECO:0000256" key="11">
    <source>
        <dbReference type="ARBA" id="ARBA00025936"/>
    </source>
</evidence>
<dbReference type="Proteomes" id="UP000028302">
    <property type="component" value="Unassembled WGS sequence"/>
</dbReference>
<dbReference type="OrthoDB" id="8554211at2"/>
<dbReference type="EMBL" id="APNK01000007">
    <property type="protein sequence ID" value="KEZ78012.1"/>
    <property type="molecule type" value="Genomic_DNA"/>
</dbReference>
<keyword evidence="8 14" id="KW-1133">Transmembrane helix</keyword>
<feature type="compositionally biased region" description="Polar residues" evidence="13">
    <location>
        <begin position="281"/>
        <end position="301"/>
    </location>
</feature>
<keyword evidence="7 14" id="KW-0812">Transmembrane</keyword>
<feature type="region of interest" description="Disordered" evidence="13">
    <location>
        <begin position="518"/>
        <end position="563"/>
    </location>
</feature>
<dbReference type="STRING" id="1304275.C41B8_06947"/>
<evidence type="ECO:0000313" key="18">
    <source>
        <dbReference type="Proteomes" id="UP000028302"/>
    </source>
</evidence>
<dbReference type="PANTHER" id="PTHR30046:SF0">
    <property type="entry name" value="FLAGELLAR M-RING PROTEIN"/>
    <property type="match status" value="1"/>
</dbReference>
<evidence type="ECO:0000256" key="2">
    <source>
        <dbReference type="ARBA" id="ARBA00004117"/>
    </source>
</evidence>
<dbReference type="PANTHER" id="PTHR30046">
    <property type="entry name" value="FLAGELLAR M-RING PROTEIN"/>
    <property type="match status" value="1"/>
</dbReference>
<dbReference type="eggNOG" id="COG1766">
    <property type="taxonomic scope" value="Bacteria"/>
</dbReference>
<name>A0A084IMS8_SALHC</name>
<evidence type="ECO:0000256" key="9">
    <source>
        <dbReference type="ARBA" id="ARBA00023136"/>
    </source>
</evidence>
<evidence type="ECO:0000259" key="16">
    <source>
        <dbReference type="Pfam" id="PF08345"/>
    </source>
</evidence>
<feature type="transmembrane region" description="Helical" evidence="14">
    <location>
        <begin position="27"/>
        <end position="46"/>
    </location>
</feature>
<evidence type="ECO:0000256" key="12">
    <source>
        <dbReference type="PIRNR" id="PIRNR004862"/>
    </source>
</evidence>
<feature type="compositionally biased region" description="Polar residues" evidence="13">
    <location>
        <begin position="369"/>
        <end position="379"/>
    </location>
</feature>
<comment type="subunit">
    <text evidence="11">The basal body constitutes a major portion of the flagellar organelle and consists of four rings (L,P,S, and M) mounted on a central rod. The M ring is integral to the inner membrane of the cell and may be connected to the flagellar rod via the S ring. The S (supramembrane ring) lies just distal to the M ring. The L and P rings lie in the outer membrane and the periplasmic space, respectively.</text>
</comment>
<comment type="function">
    <text evidence="1 12">The M ring may be actively involved in energy transduction.</text>
</comment>
<dbReference type="GO" id="GO:0003774">
    <property type="term" value="F:cytoskeletal motor activity"/>
    <property type="evidence" value="ECO:0007669"/>
    <property type="project" value="InterPro"/>
</dbReference>
<dbReference type="InterPro" id="IPR043427">
    <property type="entry name" value="YscJ/FliF"/>
</dbReference>
<keyword evidence="17" id="KW-0969">Cilium</keyword>
<keyword evidence="18" id="KW-1185">Reference proteome</keyword>
<dbReference type="AlphaFoldDB" id="A0A084IMS8"/>
<feature type="region of interest" description="Disordered" evidence="13">
    <location>
        <begin position="278"/>
        <end position="379"/>
    </location>
</feature>
<proteinExistence type="inferred from homology"/>
<feature type="domain" description="Flagellar M-ring C-terminal" evidence="16">
    <location>
        <begin position="254"/>
        <end position="458"/>
    </location>
</feature>
<dbReference type="GO" id="GO:0009431">
    <property type="term" value="C:bacterial-type flagellum basal body, MS ring"/>
    <property type="evidence" value="ECO:0007669"/>
    <property type="project" value="InterPro"/>
</dbReference>
<organism evidence="17 18">
    <name type="scientific">Salinisphaera hydrothermalis (strain C41B8)</name>
    <dbReference type="NCBI Taxonomy" id="1304275"/>
    <lineage>
        <taxon>Bacteria</taxon>
        <taxon>Pseudomonadati</taxon>
        <taxon>Pseudomonadota</taxon>
        <taxon>Gammaproteobacteria</taxon>
        <taxon>Salinisphaerales</taxon>
        <taxon>Salinisphaeraceae</taxon>
        <taxon>Salinisphaera</taxon>
    </lineage>
</organism>
<dbReference type="InterPro" id="IPR045851">
    <property type="entry name" value="AMP-bd_C_sf"/>
</dbReference>
<gene>
    <name evidence="17" type="primary">fliF</name>
    <name evidence="17" type="ORF">C41B8_06947</name>
</gene>
<comment type="subcellular location">
    <subcellularLocation>
        <location evidence="2 12">Bacterial flagellum basal body</location>
    </subcellularLocation>
    <subcellularLocation>
        <location evidence="3">Cell membrane</location>
        <topology evidence="3">Multi-pass membrane protein</topology>
    </subcellularLocation>
</comment>
<dbReference type="Gene3D" id="3.30.300.30">
    <property type="match status" value="1"/>
</dbReference>
<keyword evidence="17" id="KW-0966">Cell projection</keyword>
<dbReference type="InterPro" id="IPR013556">
    <property type="entry name" value="Flag_M-ring_C"/>
</dbReference>
<dbReference type="InterPro" id="IPR000067">
    <property type="entry name" value="FlgMring_FliF"/>
</dbReference>
<sequence length="581" mass="61897">MSSAEAQASTSGGLADVMARLRASPRIALIIGVAAAVAVLVALLLWTRSPDYAVLYSGLSNRDGGEVTARLDQMQVPYKLSGGGSTIMVPRSRVDRIRLQMASDGLPKGGGVGFELMDNEPFGISEFAEKVNYQRALEGELERSIETIDEVSSARVQLAMPKSSVFVRDQKQPKASVVLELYSGRALAKGQVTAIQNLVASAVPGLPIDAVTIVDSRGHLLSGSDAGDGGVDGTRLAYAARVEKTYQQRIQNLLAPIVGADNVRTQVVADLDFAKRERTSENYSPNNGNKPAAIRSQQTSQKVDKNGNQGGVPGALSNQPTPNQPSPINNPKKAGGNNQNTRGANNNNNGNSNNGNGSLQTNGALGLDNSGQISTSKSDTTNYELDHTIAHVTDPVGQVQRVSVAVVINQKALAAGSGKNATAGLSKQQMDQIRSLVRGAIGYSATRGDSVEVMQMPFTAASGDQAPATPSWWQNPTLQSMAIKALKYLVLALVAWLLWRRLVRPLAERSGLFGEVVTSRRTASNAPPAAEADSEEDATEQALRSQRRKRHTDAIRNAQEAAREDPRMVAMIVKGWMKEDV</sequence>
<reference evidence="17 18" key="1">
    <citation type="submission" date="2013-03" db="EMBL/GenBank/DDBJ databases">
        <title>Salinisphaera hydrothermalis C41B8 Genome Sequencing.</title>
        <authorList>
            <person name="Li C."/>
            <person name="Lai Q."/>
            <person name="Shao Z."/>
        </authorList>
    </citation>
    <scope>NUCLEOTIDE SEQUENCE [LARGE SCALE GENOMIC DNA]</scope>
    <source>
        <strain evidence="17 18">C41B8</strain>
    </source>
</reference>
<dbReference type="Pfam" id="PF08345">
    <property type="entry name" value="YscJ_FliF_C"/>
    <property type="match status" value="1"/>
</dbReference>
<dbReference type="PATRIC" id="fig|1304275.5.peg.1421"/>
<evidence type="ECO:0000256" key="7">
    <source>
        <dbReference type="ARBA" id="ARBA00022692"/>
    </source>
</evidence>
<keyword evidence="17" id="KW-0282">Flagellum</keyword>
<keyword evidence="9 14" id="KW-0472">Membrane</keyword>
<dbReference type="Pfam" id="PF01514">
    <property type="entry name" value="YscJ_FliF"/>
    <property type="match status" value="1"/>
</dbReference>
<comment type="caution">
    <text evidence="17">The sequence shown here is derived from an EMBL/GenBank/DDBJ whole genome shotgun (WGS) entry which is preliminary data.</text>
</comment>
<keyword evidence="10 12" id="KW-0975">Bacterial flagellum</keyword>
<evidence type="ECO:0000256" key="8">
    <source>
        <dbReference type="ARBA" id="ARBA00022989"/>
    </source>
</evidence>
<comment type="similarity">
    <text evidence="4 12">Belongs to the FliF family.</text>
</comment>
<feature type="domain" description="Flagellar M-ring N-terminal" evidence="15">
    <location>
        <begin position="48"/>
        <end position="222"/>
    </location>
</feature>
<feature type="compositionally biased region" description="Low complexity" evidence="13">
    <location>
        <begin position="522"/>
        <end position="531"/>
    </location>
</feature>
<evidence type="ECO:0000256" key="5">
    <source>
        <dbReference type="ARBA" id="ARBA00017949"/>
    </source>
</evidence>
<dbReference type="GO" id="GO:0071973">
    <property type="term" value="P:bacterial-type flagellum-dependent cell motility"/>
    <property type="evidence" value="ECO:0007669"/>
    <property type="project" value="InterPro"/>
</dbReference>
<dbReference type="InterPro" id="IPR006182">
    <property type="entry name" value="FliF_N_dom"/>
</dbReference>
<dbReference type="NCBIfam" id="TIGR00206">
    <property type="entry name" value="fliF"/>
    <property type="match status" value="1"/>
</dbReference>
<feature type="compositionally biased region" description="Low complexity" evidence="13">
    <location>
        <begin position="334"/>
        <end position="363"/>
    </location>
</feature>
<feature type="compositionally biased region" description="Polar residues" evidence="13">
    <location>
        <begin position="316"/>
        <end position="329"/>
    </location>
</feature>
<evidence type="ECO:0000256" key="10">
    <source>
        <dbReference type="ARBA" id="ARBA00023143"/>
    </source>
</evidence>
<evidence type="ECO:0000256" key="1">
    <source>
        <dbReference type="ARBA" id="ARBA00003820"/>
    </source>
</evidence>
<dbReference type="RefSeq" id="WP_037335942.1">
    <property type="nucleotide sequence ID" value="NZ_APNK01000007.1"/>
</dbReference>
<evidence type="ECO:0000256" key="14">
    <source>
        <dbReference type="SAM" id="Phobius"/>
    </source>
</evidence>
<evidence type="ECO:0000259" key="15">
    <source>
        <dbReference type="Pfam" id="PF01514"/>
    </source>
</evidence>
<evidence type="ECO:0000313" key="17">
    <source>
        <dbReference type="EMBL" id="KEZ78012.1"/>
    </source>
</evidence>
<dbReference type="PIRSF" id="PIRSF004862">
    <property type="entry name" value="FliF"/>
    <property type="match status" value="1"/>
</dbReference>
<dbReference type="PRINTS" id="PR01009">
    <property type="entry name" value="FLGMRINGFLIF"/>
</dbReference>
<evidence type="ECO:0000256" key="6">
    <source>
        <dbReference type="ARBA" id="ARBA00022475"/>
    </source>
</evidence>
<keyword evidence="6" id="KW-1003">Cell membrane</keyword>
<accession>A0A084IMS8</accession>
<protein>
    <recommendedName>
        <fullName evidence="5 12">Flagellar M-ring protein</fullName>
    </recommendedName>
</protein>
<dbReference type="GO" id="GO:0005886">
    <property type="term" value="C:plasma membrane"/>
    <property type="evidence" value="ECO:0007669"/>
    <property type="project" value="UniProtKB-SubCell"/>
</dbReference>
<evidence type="ECO:0000256" key="4">
    <source>
        <dbReference type="ARBA" id="ARBA00007971"/>
    </source>
</evidence>